<evidence type="ECO:0000259" key="2">
    <source>
        <dbReference type="Pfam" id="PF17100"/>
    </source>
</evidence>
<dbReference type="EMBL" id="SRRH01000308">
    <property type="protein sequence ID" value="KAG6291549.1"/>
    <property type="molecule type" value="Genomic_DNA"/>
</dbReference>
<feature type="compositionally biased region" description="Polar residues" evidence="1">
    <location>
        <begin position="27"/>
        <end position="48"/>
    </location>
</feature>
<evidence type="ECO:0000313" key="4">
    <source>
        <dbReference type="Proteomes" id="UP000707071"/>
    </source>
</evidence>
<feature type="domain" description="NWD NACHT-NTPase N-terminal" evidence="2">
    <location>
        <begin position="85"/>
        <end position="298"/>
    </location>
</feature>
<proteinExistence type="predicted"/>
<dbReference type="Pfam" id="PF17100">
    <property type="entry name" value="NACHT_N"/>
    <property type="match status" value="1"/>
</dbReference>
<dbReference type="AlphaFoldDB" id="A0A9P7TXN3"/>
<dbReference type="InterPro" id="IPR031359">
    <property type="entry name" value="NACHT_N"/>
</dbReference>
<accession>A0A9P7TXN3</accession>
<keyword evidence="4" id="KW-1185">Reference proteome</keyword>
<feature type="region of interest" description="Disordered" evidence="1">
    <location>
        <begin position="26"/>
        <end position="48"/>
    </location>
</feature>
<evidence type="ECO:0000256" key="1">
    <source>
        <dbReference type="SAM" id="MobiDB-lite"/>
    </source>
</evidence>
<organism evidence="3 4">
    <name type="scientific">Claviceps aff. purpurea</name>
    <dbReference type="NCBI Taxonomy" id="1967640"/>
    <lineage>
        <taxon>Eukaryota</taxon>
        <taxon>Fungi</taxon>
        <taxon>Dikarya</taxon>
        <taxon>Ascomycota</taxon>
        <taxon>Pezizomycotina</taxon>
        <taxon>Sordariomycetes</taxon>
        <taxon>Hypocreomycetidae</taxon>
        <taxon>Hypocreales</taxon>
        <taxon>Clavicipitaceae</taxon>
        <taxon>Claviceps</taxon>
    </lineage>
</organism>
<evidence type="ECO:0000313" key="3">
    <source>
        <dbReference type="EMBL" id="KAG6291549.1"/>
    </source>
</evidence>
<reference evidence="3 4" key="1">
    <citation type="journal article" date="2020" name="bioRxiv">
        <title>Whole genome comparisons of ergot fungi reveals the divergence and evolution of species within the genus Claviceps are the result of varying mechanisms driving genome evolution and host range expansion.</title>
        <authorList>
            <person name="Wyka S.A."/>
            <person name="Mondo S.J."/>
            <person name="Liu M."/>
            <person name="Dettman J."/>
            <person name="Nalam V."/>
            <person name="Broders K.D."/>
        </authorList>
    </citation>
    <scope>NUCLEOTIDE SEQUENCE [LARGE SCALE GENOMIC DNA]</scope>
    <source>
        <strain evidence="3 4">Clav52</strain>
    </source>
</reference>
<name>A0A9P7TXN3_9HYPO</name>
<gene>
    <name evidence="3" type="ORF">E4U09_003886</name>
</gene>
<sequence length="342" mass="38102">MEAEDIRDNRTTGTRTIRKLVGRLRGNGSSATISQEQSLATPRTSPFQDYTTPICPSPESQNGFFTRHRRDKNGSQTKHAQYCLDLWNAAYNALRDDRRCAGLVVAYENIISQELPDHLKMGGLNSSFRGKSAEERLSLLQEIAAAGLNKRRGSSTSPADDLAKQILLSARDQVGRVASEYDAAFVAWTGLCTLTPLLLDAIVVRPSFGNGLAYVVGRIPWYMHVAQLLDARCWKDDERFRKTLQNTRDTLIKLYRKVLEFEMNCVCATASAWNAAARNVVGWNTIDQLMDSIKELDEQTIETIKLHCSEKVRDALLGQYGDVDPGAILRTGHQLPGAEQTP</sequence>
<comment type="caution">
    <text evidence="3">The sequence shown here is derived from an EMBL/GenBank/DDBJ whole genome shotgun (WGS) entry which is preliminary data.</text>
</comment>
<protein>
    <recommendedName>
        <fullName evidence="2">NWD NACHT-NTPase N-terminal domain-containing protein</fullName>
    </recommendedName>
</protein>
<dbReference type="Proteomes" id="UP000707071">
    <property type="component" value="Unassembled WGS sequence"/>
</dbReference>